<dbReference type="AlphaFoldDB" id="A0A7V7UCR3"/>
<keyword evidence="4" id="KW-1185">Reference proteome</keyword>
<keyword evidence="1" id="KW-1133">Transmembrane helix</keyword>
<dbReference type="Proteomes" id="UP000461768">
    <property type="component" value="Unassembled WGS sequence"/>
</dbReference>
<accession>A0A7V7UCR3</accession>
<evidence type="ECO:0000313" key="3">
    <source>
        <dbReference type="EMBL" id="KAB1439940.1"/>
    </source>
</evidence>
<evidence type="ECO:0000313" key="4">
    <source>
        <dbReference type="Proteomes" id="UP000461768"/>
    </source>
</evidence>
<evidence type="ECO:0000259" key="2">
    <source>
        <dbReference type="Pfam" id="PF13490"/>
    </source>
</evidence>
<comment type="caution">
    <text evidence="3">The sequence shown here is derived from an EMBL/GenBank/DDBJ whole genome shotgun (WGS) entry which is preliminary data.</text>
</comment>
<name>A0A7V7UCR3_9FIRM</name>
<evidence type="ECO:0000256" key="1">
    <source>
        <dbReference type="SAM" id="Phobius"/>
    </source>
</evidence>
<gene>
    <name evidence="3" type="ORF">F7O84_06035</name>
</gene>
<dbReference type="EMBL" id="WAGX01000004">
    <property type="protein sequence ID" value="KAB1439940.1"/>
    <property type="molecule type" value="Genomic_DNA"/>
</dbReference>
<dbReference type="Pfam" id="PF13490">
    <property type="entry name" value="zf-HC2"/>
    <property type="match status" value="1"/>
</dbReference>
<feature type="transmembrane region" description="Helical" evidence="1">
    <location>
        <begin position="90"/>
        <end position="110"/>
    </location>
</feature>
<dbReference type="InterPro" id="IPR027383">
    <property type="entry name" value="Znf_put"/>
</dbReference>
<keyword evidence="1" id="KW-0472">Membrane</keyword>
<sequence>MECKEVQKLITKYIAKDMNDKELEHFLNHIENCKECYEELEINYTIYAALMQLDDNPGASYDMSAMLLEQLKASKKYIIRKKAFEQFKNALYTAAMVALIIVVIIQIRLWI</sequence>
<reference evidence="3 4" key="2">
    <citation type="submission" date="2020-02" db="EMBL/GenBank/DDBJ databases">
        <title>Candidatus Galacturonibacter soehngenii shows hetero-acetogenic catabolism of galacturonic acid but lacks a canonical carbon monoxide dehydrogenase/acetyl-CoA synthase complex.</title>
        <authorList>
            <person name="Diender M."/>
            <person name="Stouten G.R."/>
            <person name="Petersen J.F."/>
            <person name="Nielsen P.H."/>
            <person name="Dueholm M.S."/>
            <person name="Pronk J.T."/>
            <person name="Van Loosdrecht M.C.M."/>
        </authorList>
    </citation>
    <scope>NUCLEOTIDE SEQUENCE [LARGE SCALE GENOMIC DNA]</scope>
    <source>
        <strain evidence="3">GalUA</strain>
    </source>
</reference>
<feature type="domain" description="Putative zinc-finger" evidence="2">
    <location>
        <begin position="3"/>
        <end position="36"/>
    </location>
</feature>
<protein>
    <submittedName>
        <fullName evidence="3">Zf-HC2 domain-containing protein</fullName>
    </submittedName>
</protein>
<organism evidence="3 4">
    <name type="scientific">Candidatus Galacturonatibacter soehngenii</name>
    <dbReference type="NCBI Taxonomy" id="2307010"/>
    <lineage>
        <taxon>Bacteria</taxon>
        <taxon>Bacillati</taxon>
        <taxon>Bacillota</taxon>
        <taxon>Clostridia</taxon>
        <taxon>Lachnospirales</taxon>
        <taxon>Lachnospiraceae</taxon>
        <taxon>Candidatus Galacturonatibacter</taxon>
    </lineage>
</organism>
<proteinExistence type="predicted"/>
<reference evidence="3 4" key="1">
    <citation type="submission" date="2019-09" db="EMBL/GenBank/DDBJ databases">
        <authorList>
            <person name="Valk L.C."/>
        </authorList>
    </citation>
    <scope>NUCLEOTIDE SEQUENCE [LARGE SCALE GENOMIC DNA]</scope>
    <source>
        <strain evidence="3">GalUA</strain>
    </source>
</reference>
<dbReference type="OrthoDB" id="9808253at2"/>
<dbReference type="RefSeq" id="WP_151143009.1">
    <property type="nucleotide sequence ID" value="NZ_WAGX01000004.1"/>
</dbReference>
<keyword evidence="1" id="KW-0812">Transmembrane</keyword>